<gene>
    <name evidence="1" type="ORF">Vadar_005256</name>
</gene>
<accession>A0ACB7ZIM2</accession>
<sequence>MTIMENKEDIHVLLVAFSSQGHINPMLRLAKRLLTSQKNLHVTLATTEIARQRILSSSSSTTTANSVGGIRLEFFSDGLPLDYDRKSNLDHFMHSLSTAGPTNLSSIIQNQHTKFTCVITNPFIPWAADTAAEYGIPCAMLWIQPCALYSIYYRFYNNLNPFPTQTDPDTPVELPGLPLLKTEDLPSFVLPSNPLDSFSKLFDGLFRNMRKFKWVLVNSFDELEKGVIGSMSEIHRVTPVGPLVPPELLGEDRMEDDVGADMWKSDDDCIDWLDKKETGSVIYVSFGSILVLSEQQMQSIAMGLKRSARPFLWVVKRPDYPTGAEKVSFGFLDELKGQGLIVPWCPQIKVLMHPSVGCFLSHCGWNSMSETIAAGVPVIAYPQWTDQPTNAKLIADVWRIGVRVSPNTDGVVTSEEVERCVEEVMGGANSEEFKKNAAELKVAARDAVAEGGSSHRNIKSFMDEIIGHSSNGVAI</sequence>
<proteinExistence type="predicted"/>
<comment type="caution">
    <text evidence="1">The sequence shown here is derived from an EMBL/GenBank/DDBJ whole genome shotgun (WGS) entry which is preliminary data.</text>
</comment>
<name>A0ACB7ZIM2_9ERIC</name>
<organism evidence="1 2">
    <name type="scientific">Vaccinium darrowii</name>
    <dbReference type="NCBI Taxonomy" id="229202"/>
    <lineage>
        <taxon>Eukaryota</taxon>
        <taxon>Viridiplantae</taxon>
        <taxon>Streptophyta</taxon>
        <taxon>Embryophyta</taxon>
        <taxon>Tracheophyta</taxon>
        <taxon>Spermatophyta</taxon>
        <taxon>Magnoliopsida</taxon>
        <taxon>eudicotyledons</taxon>
        <taxon>Gunneridae</taxon>
        <taxon>Pentapetalae</taxon>
        <taxon>asterids</taxon>
        <taxon>Ericales</taxon>
        <taxon>Ericaceae</taxon>
        <taxon>Vaccinioideae</taxon>
        <taxon>Vaccinieae</taxon>
        <taxon>Vaccinium</taxon>
    </lineage>
</organism>
<evidence type="ECO:0000313" key="2">
    <source>
        <dbReference type="Proteomes" id="UP000828048"/>
    </source>
</evidence>
<evidence type="ECO:0000313" key="1">
    <source>
        <dbReference type="EMBL" id="KAH7865331.1"/>
    </source>
</evidence>
<reference evidence="1 2" key="1">
    <citation type="journal article" date="2021" name="Hortic Res">
        <title>High-quality reference genome and annotation aids understanding of berry development for evergreen blueberry (Vaccinium darrowii).</title>
        <authorList>
            <person name="Yu J."/>
            <person name="Hulse-Kemp A.M."/>
            <person name="Babiker E."/>
            <person name="Staton M."/>
        </authorList>
    </citation>
    <scope>NUCLEOTIDE SEQUENCE [LARGE SCALE GENOMIC DNA]</scope>
    <source>
        <strain evidence="2">cv. NJ 8807/NJ 8810</strain>
        <tissue evidence="1">Young leaf</tissue>
    </source>
</reference>
<dbReference type="Proteomes" id="UP000828048">
    <property type="component" value="Chromosome 9"/>
</dbReference>
<keyword evidence="2" id="KW-1185">Reference proteome</keyword>
<dbReference type="EMBL" id="CM037159">
    <property type="protein sequence ID" value="KAH7865331.1"/>
    <property type="molecule type" value="Genomic_DNA"/>
</dbReference>
<protein>
    <submittedName>
        <fullName evidence="1">Uncharacterized protein</fullName>
    </submittedName>
</protein>